<keyword evidence="2 5" id="KW-0436">Ligase</keyword>
<dbReference type="STRING" id="686624.SAMN04488242_2234"/>
<dbReference type="OrthoDB" id="9803968at2"/>
<comment type="similarity">
    <text evidence="1">Belongs to the ATP-dependent AMP-binding enzyme family.</text>
</comment>
<dbReference type="InterPro" id="IPR045851">
    <property type="entry name" value="AMP-bd_C_sf"/>
</dbReference>
<dbReference type="CDD" id="cd04433">
    <property type="entry name" value="AFD_class_I"/>
    <property type="match status" value="1"/>
</dbReference>
<evidence type="ECO:0000313" key="5">
    <source>
        <dbReference type="EMBL" id="SDL63891.1"/>
    </source>
</evidence>
<dbReference type="PROSITE" id="PS00455">
    <property type="entry name" value="AMP_BINDING"/>
    <property type="match status" value="1"/>
</dbReference>
<proteinExistence type="inferred from homology"/>
<reference evidence="5 6" key="1">
    <citation type="submission" date="2016-10" db="EMBL/GenBank/DDBJ databases">
        <authorList>
            <person name="de Groot N.N."/>
        </authorList>
    </citation>
    <scope>NUCLEOTIDE SEQUENCE [LARGE SCALE GENOMIC DNA]</scope>
    <source>
        <strain evidence="5 6">CGMCC 1.9159</strain>
    </source>
</reference>
<gene>
    <name evidence="5" type="ORF">SAMN04488242_2234</name>
</gene>
<dbReference type="InterPro" id="IPR000873">
    <property type="entry name" value="AMP-dep_synth/lig_dom"/>
</dbReference>
<dbReference type="EMBL" id="FNGP01000004">
    <property type="protein sequence ID" value="SDL63891.1"/>
    <property type="molecule type" value="Genomic_DNA"/>
</dbReference>
<sequence length="503" mass="53868">MIDGFPYRNQGDAIATGDPAAEAICCYGHDGVERISFGDLAARADAVADRLLGRGLAAGDRVAILGLNSIDWLLAFYGTLRAGLVAVPVSHKFPGEVLDHVLINSGSAVVLVDDPRRLAAASVEVASAPLADIAAPGGTEWRPRHERDGSDAAMILYTSGSTGMPKGVVLSQDSHLWVLAQGLSNFGEHSDDVSSLVAAPLYHMNALANVQALVLAGSRTVLLPTFDARLFLRAIADERPTRLTGVPPMFALLLKERELLETLDLGSVREIYMGSAPASDDLFAQLREVFPGVRISFGYGTTESGPVAFAPHPDGIPTPTGSVGVANPAVDIRLVDHSGRESGDEGVMEIRTGALFTEYYRRPDIPSPITADGFYHTRDEFRRDEQGFFYFTGRSDDMFSSGGENVYPRGIELALEEHPDVSEAAVVPLADDVKGSRPVAFVVPAAGATIDEQALREWSLTKVEPFAHPRRIFVVDSLPLSQTNKVDRALLTRRAAELAGGGR</sequence>
<accession>A0A1G9LQ81</accession>
<keyword evidence="6" id="KW-1185">Reference proteome</keyword>
<evidence type="ECO:0000259" key="4">
    <source>
        <dbReference type="Pfam" id="PF13193"/>
    </source>
</evidence>
<dbReference type="InterPro" id="IPR042099">
    <property type="entry name" value="ANL_N_sf"/>
</dbReference>
<dbReference type="Gene3D" id="3.30.300.30">
    <property type="match status" value="1"/>
</dbReference>
<dbReference type="PANTHER" id="PTHR43201:SF5">
    <property type="entry name" value="MEDIUM-CHAIN ACYL-COA LIGASE ACSF2, MITOCHONDRIAL"/>
    <property type="match status" value="1"/>
</dbReference>
<dbReference type="SUPFAM" id="SSF56801">
    <property type="entry name" value="Acetyl-CoA synthetase-like"/>
    <property type="match status" value="1"/>
</dbReference>
<evidence type="ECO:0000313" key="6">
    <source>
        <dbReference type="Proteomes" id="UP000199475"/>
    </source>
</evidence>
<dbReference type="AlphaFoldDB" id="A0A1G9LQ81"/>
<dbReference type="InterPro" id="IPR020845">
    <property type="entry name" value="AMP-binding_CS"/>
</dbReference>
<dbReference type="GO" id="GO:0006631">
    <property type="term" value="P:fatty acid metabolic process"/>
    <property type="evidence" value="ECO:0007669"/>
    <property type="project" value="TreeGrafter"/>
</dbReference>
<evidence type="ECO:0000259" key="3">
    <source>
        <dbReference type="Pfam" id="PF00501"/>
    </source>
</evidence>
<feature type="domain" description="AMP-dependent synthetase/ligase" evidence="3">
    <location>
        <begin position="16"/>
        <end position="360"/>
    </location>
</feature>
<dbReference type="PANTHER" id="PTHR43201">
    <property type="entry name" value="ACYL-COA SYNTHETASE"/>
    <property type="match status" value="1"/>
</dbReference>
<dbReference type="Proteomes" id="UP000199475">
    <property type="component" value="Unassembled WGS sequence"/>
</dbReference>
<evidence type="ECO:0000256" key="1">
    <source>
        <dbReference type="ARBA" id="ARBA00006432"/>
    </source>
</evidence>
<evidence type="ECO:0000256" key="2">
    <source>
        <dbReference type="ARBA" id="ARBA00022598"/>
    </source>
</evidence>
<dbReference type="RefSeq" id="WP_093252169.1">
    <property type="nucleotide sequence ID" value="NZ_FNGP01000004.1"/>
</dbReference>
<dbReference type="GO" id="GO:0031956">
    <property type="term" value="F:medium-chain fatty acid-CoA ligase activity"/>
    <property type="evidence" value="ECO:0007669"/>
    <property type="project" value="TreeGrafter"/>
</dbReference>
<dbReference type="InterPro" id="IPR025110">
    <property type="entry name" value="AMP-bd_C"/>
</dbReference>
<dbReference type="Gene3D" id="3.40.50.12780">
    <property type="entry name" value="N-terminal domain of ligase-like"/>
    <property type="match status" value="1"/>
</dbReference>
<dbReference type="Pfam" id="PF13193">
    <property type="entry name" value="AMP-binding_C"/>
    <property type="match status" value="1"/>
</dbReference>
<name>A0A1G9LQ81_9ACTN</name>
<organism evidence="5 6">
    <name type="scientific">Tessaracoccus oleiagri</name>
    <dbReference type="NCBI Taxonomy" id="686624"/>
    <lineage>
        <taxon>Bacteria</taxon>
        <taxon>Bacillati</taxon>
        <taxon>Actinomycetota</taxon>
        <taxon>Actinomycetes</taxon>
        <taxon>Propionibacteriales</taxon>
        <taxon>Propionibacteriaceae</taxon>
        <taxon>Tessaracoccus</taxon>
    </lineage>
</organism>
<protein>
    <submittedName>
        <fullName evidence="5">Acyl-CoA synthetase (AMP-forming)/AMP-acid ligase II</fullName>
    </submittedName>
</protein>
<feature type="domain" description="AMP-binding enzyme C-terminal" evidence="4">
    <location>
        <begin position="411"/>
        <end position="485"/>
    </location>
</feature>
<dbReference type="Pfam" id="PF00501">
    <property type="entry name" value="AMP-binding"/>
    <property type="match status" value="1"/>
</dbReference>